<dbReference type="AlphaFoldDB" id="A0A839EUD3"/>
<evidence type="ECO:0008006" key="3">
    <source>
        <dbReference type="Google" id="ProtNLM"/>
    </source>
</evidence>
<dbReference type="EMBL" id="JACGXN010000016">
    <property type="protein sequence ID" value="MBA8881715.1"/>
    <property type="molecule type" value="Genomic_DNA"/>
</dbReference>
<sequence length="81" mass="9443">MMLMRTDKQKAIMEIIFRHVNAGKFLSVRELHALLPYSCAYGSFRMSLKQLEIHRIIEKEKAGRSALVKPTKLGYDWFRSG</sequence>
<comment type="caution">
    <text evidence="1">The sequence shown here is derived from an EMBL/GenBank/DDBJ whole genome shotgun (WGS) entry which is preliminary data.</text>
</comment>
<name>A0A839EUD3_9HYPH</name>
<organism evidence="1 2">
    <name type="scientific">Phyllobacterium myrsinacearum</name>
    <dbReference type="NCBI Taxonomy" id="28101"/>
    <lineage>
        <taxon>Bacteria</taxon>
        <taxon>Pseudomonadati</taxon>
        <taxon>Pseudomonadota</taxon>
        <taxon>Alphaproteobacteria</taxon>
        <taxon>Hyphomicrobiales</taxon>
        <taxon>Phyllobacteriaceae</taxon>
        <taxon>Phyllobacterium</taxon>
    </lineage>
</organism>
<evidence type="ECO:0000313" key="2">
    <source>
        <dbReference type="Proteomes" id="UP000549052"/>
    </source>
</evidence>
<gene>
    <name evidence="1" type="ORF">FHW16_005460</name>
</gene>
<proteinExistence type="predicted"/>
<protein>
    <recommendedName>
        <fullName evidence="3">LexA repressor DNA-binding domain-containing protein</fullName>
    </recommendedName>
</protein>
<accession>A0A839EUD3</accession>
<dbReference type="Proteomes" id="UP000549052">
    <property type="component" value="Unassembled WGS sequence"/>
</dbReference>
<evidence type="ECO:0000313" key="1">
    <source>
        <dbReference type="EMBL" id="MBA8881715.1"/>
    </source>
</evidence>
<keyword evidence="2" id="KW-1185">Reference proteome</keyword>
<reference evidence="1 2" key="1">
    <citation type="submission" date="2020-07" db="EMBL/GenBank/DDBJ databases">
        <title>Genomic Encyclopedia of Type Strains, Phase IV (KMG-V): Genome sequencing to study the core and pangenomes of soil and plant-associated prokaryotes.</title>
        <authorList>
            <person name="Whitman W."/>
        </authorList>
    </citation>
    <scope>NUCLEOTIDE SEQUENCE [LARGE SCALE GENOMIC DNA]</scope>
    <source>
        <strain evidence="1 2">AN3</strain>
    </source>
</reference>